<dbReference type="EMBL" id="CAXAMN010024072">
    <property type="protein sequence ID" value="CAK9083561.1"/>
    <property type="molecule type" value="Genomic_DNA"/>
</dbReference>
<organism evidence="1 2">
    <name type="scientific">Durusdinium trenchii</name>
    <dbReference type="NCBI Taxonomy" id="1381693"/>
    <lineage>
        <taxon>Eukaryota</taxon>
        <taxon>Sar</taxon>
        <taxon>Alveolata</taxon>
        <taxon>Dinophyceae</taxon>
        <taxon>Suessiales</taxon>
        <taxon>Symbiodiniaceae</taxon>
        <taxon>Durusdinium</taxon>
    </lineage>
</organism>
<feature type="non-terminal residue" evidence="1">
    <location>
        <position position="279"/>
    </location>
</feature>
<gene>
    <name evidence="1" type="ORF">CCMP2556_LOCUS40721</name>
</gene>
<accession>A0ABP0Q9C0</accession>
<evidence type="ECO:0000313" key="2">
    <source>
        <dbReference type="Proteomes" id="UP001642484"/>
    </source>
</evidence>
<proteinExistence type="predicted"/>
<evidence type="ECO:0000313" key="1">
    <source>
        <dbReference type="EMBL" id="CAK9083561.1"/>
    </source>
</evidence>
<comment type="caution">
    <text evidence="1">The sequence shown here is derived from an EMBL/GenBank/DDBJ whole genome shotgun (WGS) entry which is preliminary data.</text>
</comment>
<sequence length="279" mass="32057">MGRYCSVPQVAESIPRISGPKRADVPGGSCKGFYLNPWHLSFAENAKYGRFPPNVQLRAHMGSFLSRGYETEREPLEVRFDQGENTPIEYFTVKYVDGHTKGLIVQSIFALLDYCGIDPAELGEDLHMCKVVATLKYLRANYSAQDSPERFLYEALSLANRTSDKQRPGPLDLTLLFKEIVRLKKISSPTSSTRDLLMKAVQEYNKSISNRNWRVKDEVKKLVYNLIRCPVDVLDLLKRTCDKYRWEQSAFTLENLEGDYYIPGHVIGNVQSQPWREYK</sequence>
<name>A0ABP0Q9C0_9DINO</name>
<reference evidence="1 2" key="1">
    <citation type="submission" date="2024-02" db="EMBL/GenBank/DDBJ databases">
        <authorList>
            <person name="Chen Y."/>
            <person name="Shah S."/>
            <person name="Dougan E. K."/>
            <person name="Thang M."/>
            <person name="Chan C."/>
        </authorList>
    </citation>
    <scope>NUCLEOTIDE SEQUENCE [LARGE SCALE GENOMIC DNA]</scope>
</reference>
<keyword evidence="2" id="KW-1185">Reference proteome</keyword>
<protein>
    <submittedName>
        <fullName evidence="1">Uncharacterized protein</fullName>
    </submittedName>
</protein>
<dbReference type="Proteomes" id="UP001642484">
    <property type="component" value="Unassembled WGS sequence"/>
</dbReference>